<proteinExistence type="inferred from homology"/>
<evidence type="ECO:0000256" key="1">
    <source>
        <dbReference type="ARBA" id="ARBA00022448"/>
    </source>
</evidence>
<keyword evidence="5" id="KW-0406">Ion transport</keyword>
<dbReference type="SUPFAM" id="SSF55008">
    <property type="entry name" value="HMA, heavy metal-associated domain"/>
    <property type="match status" value="1"/>
</dbReference>
<dbReference type="InterPro" id="IPR051881">
    <property type="entry name" value="Copper_transport_ATOX1-like"/>
</dbReference>
<dbReference type="Proteomes" id="UP000654370">
    <property type="component" value="Unassembled WGS sequence"/>
</dbReference>
<reference evidence="9" key="1">
    <citation type="submission" date="2020-12" db="EMBL/GenBank/DDBJ databases">
        <title>Metabolic potential, ecology and presence of endohyphal bacteria is reflected in genomic diversity of Mucoromycotina.</title>
        <authorList>
            <person name="Muszewska A."/>
            <person name="Okrasinska A."/>
            <person name="Steczkiewicz K."/>
            <person name="Drgas O."/>
            <person name="Orlowska M."/>
            <person name="Perlinska-Lenart U."/>
            <person name="Aleksandrzak-Piekarczyk T."/>
            <person name="Szatraj K."/>
            <person name="Zielenkiewicz U."/>
            <person name="Pilsyk S."/>
            <person name="Malc E."/>
            <person name="Mieczkowski P."/>
            <person name="Kruszewska J.S."/>
            <person name="Biernat P."/>
            <person name="Pawlowska J."/>
        </authorList>
    </citation>
    <scope>NUCLEOTIDE SEQUENCE</scope>
    <source>
        <strain evidence="9">WA0000067209</strain>
    </source>
</reference>
<dbReference type="FunFam" id="3.30.70.100:FF:000008">
    <property type="entry name" value="Copper transport protein ATOX1"/>
    <property type="match status" value="1"/>
</dbReference>
<gene>
    <name evidence="9" type="ORF">INT43_007533</name>
</gene>
<dbReference type="CDD" id="cd00371">
    <property type="entry name" value="HMA"/>
    <property type="match status" value="1"/>
</dbReference>
<keyword evidence="10" id="KW-1185">Reference proteome</keyword>
<dbReference type="InterPro" id="IPR006121">
    <property type="entry name" value="HMA_dom"/>
</dbReference>
<dbReference type="GO" id="GO:0006825">
    <property type="term" value="P:copper ion transport"/>
    <property type="evidence" value="ECO:0007669"/>
    <property type="project" value="UniProtKB-KW"/>
</dbReference>
<evidence type="ECO:0000256" key="6">
    <source>
        <dbReference type="ARBA" id="ARBA00023186"/>
    </source>
</evidence>
<evidence type="ECO:0000259" key="8">
    <source>
        <dbReference type="PROSITE" id="PS50846"/>
    </source>
</evidence>
<keyword evidence="3" id="KW-0187">Copper transport</keyword>
<dbReference type="InterPro" id="IPR036163">
    <property type="entry name" value="HMA_dom_sf"/>
</dbReference>
<evidence type="ECO:0000313" key="10">
    <source>
        <dbReference type="Proteomes" id="UP000654370"/>
    </source>
</evidence>
<keyword evidence="6" id="KW-0143">Chaperone</keyword>
<keyword evidence="2" id="KW-0479">Metal-binding</keyword>
<dbReference type="PROSITE" id="PS50846">
    <property type="entry name" value="HMA_2"/>
    <property type="match status" value="1"/>
</dbReference>
<evidence type="ECO:0000256" key="2">
    <source>
        <dbReference type="ARBA" id="ARBA00022723"/>
    </source>
</evidence>
<evidence type="ECO:0000256" key="4">
    <source>
        <dbReference type="ARBA" id="ARBA00023008"/>
    </source>
</evidence>
<evidence type="ECO:0000256" key="5">
    <source>
        <dbReference type="ARBA" id="ARBA00023065"/>
    </source>
</evidence>
<keyword evidence="1" id="KW-0813">Transport</keyword>
<feature type="domain" description="HMA" evidence="8">
    <location>
        <begin position="1"/>
        <end position="55"/>
    </location>
</feature>
<comment type="caution">
    <text evidence="9">The sequence shown here is derived from an EMBL/GenBank/DDBJ whole genome shotgun (WGS) entry which is preliminary data.</text>
</comment>
<dbReference type="PANTHER" id="PTHR46365:SF1">
    <property type="entry name" value="COPPER TRANSPORT PROTEIN ATOX1"/>
    <property type="match status" value="1"/>
</dbReference>
<dbReference type="AlphaFoldDB" id="A0A8H7PMF0"/>
<dbReference type="PANTHER" id="PTHR46365">
    <property type="entry name" value="COPPER TRANSPORT PROTEIN ATOX1"/>
    <property type="match status" value="1"/>
</dbReference>
<dbReference type="GO" id="GO:0005829">
    <property type="term" value="C:cytosol"/>
    <property type="evidence" value="ECO:0007669"/>
    <property type="project" value="TreeGrafter"/>
</dbReference>
<dbReference type="GO" id="GO:0016531">
    <property type="term" value="F:copper chaperone activity"/>
    <property type="evidence" value="ECO:0007669"/>
    <property type="project" value="TreeGrafter"/>
</dbReference>
<evidence type="ECO:0000256" key="7">
    <source>
        <dbReference type="ARBA" id="ARBA00038171"/>
    </source>
</evidence>
<sequence>MSCSGCSNAVNRALSKLEGVDKIDIDLEKQLVIVDTGLPQETVTQTIAKTGKAVTPLA</sequence>
<dbReference type="GO" id="GO:0046872">
    <property type="term" value="F:metal ion binding"/>
    <property type="evidence" value="ECO:0007669"/>
    <property type="project" value="UniProtKB-KW"/>
</dbReference>
<dbReference type="OrthoDB" id="689350at2759"/>
<dbReference type="Gene3D" id="3.30.70.100">
    <property type="match status" value="1"/>
</dbReference>
<evidence type="ECO:0000256" key="3">
    <source>
        <dbReference type="ARBA" id="ARBA00022796"/>
    </source>
</evidence>
<accession>A0A8H7PMF0</accession>
<name>A0A8H7PMF0_MORIS</name>
<keyword evidence="4" id="KW-0186">Copper</keyword>
<evidence type="ECO:0000313" key="9">
    <source>
        <dbReference type="EMBL" id="KAG2176879.1"/>
    </source>
</evidence>
<dbReference type="Pfam" id="PF00403">
    <property type="entry name" value="HMA"/>
    <property type="match status" value="1"/>
</dbReference>
<comment type="similarity">
    <text evidence="7">Belongs to the ATX1 family.</text>
</comment>
<dbReference type="EMBL" id="JAEPQZ010000009">
    <property type="protein sequence ID" value="KAG2176879.1"/>
    <property type="molecule type" value="Genomic_DNA"/>
</dbReference>
<protein>
    <recommendedName>
        <fullName evidence="8">HMA domain-containing protein</fullName>
    </recommendedName>
</protein>
<organism evidence="9 10">
    <name type="scientific">Mortierella isabellina</name>
    <name type="common">Filamentous fungus</name>
    <name type="synonym">Umbelopsis isabellina</name>
    <dbReference type="NCBI Taxonomy" id="91625"/>
    <lineage>
        <taxon>Eukaryota</taxon>
        <taxon>Fungi</taxon>
        <taxon>Fungi incertae sedis</taxon>
        <taxon>Mucoromycota</taxon>
        <taxon>Mucoromycotina</taxon>
        <taxon>Umbelopsidomycetes</taxon>
        <taxon>Umbelopsidales</taxon>
        <taxon>Umbelopsidaceae</taxon>
        <taxon>Umbelopsis</taxon>
    </lineage>
</organism>